<proteinExistence type="predicted"/>
<evidence type="ECO:0000313" key="2">
    <source>
        <dbReference type="EMBL" id="MFC0673643.1"/>
    </source>
</evidence>
<evidence type="ECO:0000313" key="3">
    <source>
        <dbReference type="Proteomes" id="UP001589793"/>
    </source>
</evidence>
<gene>
    <name evidence="2" type="ORF">ACFFF6_06720</name>
</gene>
<sequence>MPPQPAGPVLTEGGTSGTSTGTASGRDFFALPRQMRALTCWGSSSMAYGRAEEGTPLTVRLSDRLALALAPATVANHAVGATLSVHTMLQRGLETPRATPAAETTGRVRIALEPGIGAVDGIEFPADIAGVDGQVRTLDGAWTFEPQDPSAVTPAGTLTSHLGAQAAGSRQLLWIGKNNIRDTATVLAHTQAIWDAADVPEEDSLVLGQWATPADPVGSDTGEALAAVNAEQASRYDRHFLDLAGAFADPAALSRGPVAPLRIMEQAATHDALAQGITPPALVGSDDIHLNGWGNLFVLDLLLQRMKELGWL</sequence>
<protein>
    <recommendedName>
        <fullName evidence="4">Sialate O-acetylesterase domain-containing protein</fullName>
    </recommendedName>
</protein>
<feature type="compositionally biased region" description="Low complexity" evidence="1">
    <location>
        <begin position="11"/>
        <end position="25"/>
    </location>
</feature>
<comment type="caution">
    <text evidence="2">The sequence shown here is derived from an EMBL/GenBank/DDBJ whole genome shotgun (WGS) entry which is preliminary data.</text>
</comment>
<dbReference type="Proteomes" id="UP001589793">
    <property type="component" value="Unassembled WGS sequence"/>
</dbReference>
<evidence type="ECO:0000256" key="1">
    <source>
        <dbReference type="SAM" id="MobiDB-lite"/>
    </source>
</evidence>
<evidence type="ECO:0008006" key="4">
    <source>
        <dbReference type="Google" id="ProtNLM"/>
    </source>
</evidence>
<name>A0ABV6RCG8_9MICO</name>
<organism evidence="2 3">
    <name type="scientific">Brachybacterium hainanense</name>
    <dbReference type="NCBI Taxonomy" id="1541174"/>
    <lineage>
        <taxon>Bacteria</taxon>
        <taxon>Bacillati</taxon>
        <taxon>Actinomycetota</taxon>
        <taxon>Actinomycetes</taxon>
        <taxon>Micrococcales</taxon>
        <taxon>Dermabacteraceae</taxon>
        <taxon>Brachybacterium</taxon>
    </lineage>
</organism>
<keyword evidence="3" id="KW-1185">Reference proteome</keyword>
<dbReference type="EMBL" id="JBHLSV010000006">
    <property type="protein sequence ID" value="MFC0673643.1"/>
    <property type="molecule type" value="Genomic_DNA"/>
</dbReference>
<accession>A0ABV6RCG8</accession>
<feature type="region of interest" description="Disordered" evidence="1">
    <location>
        <begin position="1"/>
        <end position="25"/>
    </location>
</feature>
<reference evidence="2 3" key="1">
    <citation type="submission" date="2024-09" db="EMBL/GenBank/DDBJ databases">
        <authorList>
            <person name="Sun Q."/>
            <person name="Mori K."/>
        </authorList>
    </citation>
    <scope>NUCLEOTIDE SEQUENCE [LARGE SCALE GENOMIC DNA]</scope>
    <source>
        <strain evidence="2 3">CICC 10874</strain>
    </source>
</reference>
<dbReference type="RefSeq" id="WP_376979378.1">
    <property type="nucleotide sequence ID" value="NZ_JBHLSV010000006.1"/>
</dbReference>